<sequence>MCRSSVTLFYGLWVKTWSLVFAARAHEKIQPPLLALDLIIARRRSGKLVVEEQETRTTARDLPEEVWELIKQEIIDEAIHQEEEEAFELYRCSSCKFALGENWETALAKVEGPSSCSPNREKELEDVWTDWRDLRCDDCAEWIRSWFGEIEWMGSERKVETITALLAPHGLRLASRSTFCAHDQQWPRFDELSGLALPLHSSAGGSYPSSESEARGYEHERCGSGVLEFSPLALSLPSNAELRFRRLISTYRLEPEDPTSSTITSTLLRNLSPDQGSSGGHTRAEEGDNEAFAKDEARWMLCCFSSACF</sequence>
<protein>
    <recommendedName>
        <fullName evidence="5">DUSP domain-containing protein</fullName>
    </recommendedName>
</protein>
<dbReference type="Proteomes" id="UP000193467">
    <property type="component" value="Unassembled WGS sequence"/>
</dbReference>
<keyword evidence="4" id="KW-1185">Reference proteome</keyword>
<evidence type="ECO:0000313" key="4">
    <source>
        <dbReference type="Proteomes" id="UP000193467"/>
    </source>
</evidence>
<feature type="compositionally biased region" description="Polar residues" evidence="1">
    <location>
        <begin position="258"/>
        <end position="276"/>
    </location>
</feature>
<evidence type="ECO:0000256" key="1">
    <source>
        <dbReference type="SAM" id="MobiDB-lite"/>
    </source>
</evidence>
<organism evidence="3 4">
    <name type="scientific">Leucosporidium creatinivorum</name>
    <dbReference type="NCBI Taxonomy" id="106004"/>
    <lineage>
        <taxon>Eukaryota</taxon>
        <taxon>Fungi</taxon>
        <taxon>Dikarya</taxon>
        <taxon>Basidiomycota</taxon>
        <taxon>Pucciniomycotina</taxon>
        <taxon>Microbotryomycetes</taxon>
        <taxon>Leucosporidiales</taxon>
        <taxon>Leucosporidium</taxon>
    </lineage>
</organism>
<feature type="chain" id="PRO_5013050597" description="DUSP domain-containing protein" evidence="2">
    <location>
        <begin position="23"/>
        <end position="309"/>
    </location>
</feature>
<keyword evidence="2" id="KW-0732">Signal</keyword>
<comment type="caution">
    <text evidence="3">The sequence shown here is derived from an EMBL/GenBank/DDBJ whole genome shotgun (WGS) entry which is preliminary data.</text>
</comment>
<accession>A0A1Y2D513</accession>
<proteinExistence type="predicted"/>
<dbReference type="EMBL" id="MCGR01000098">
    <property type="protein sequence ID" value="ORY54363.1"/>
    <property type="molecule type" value="Genomic_DNA"/>
</dbReference>
<reference evidence="3 4" key="1">
    <citation type="submission" date="2016-07" db="EMBL/GenBank/DDBJ databases">
        <title>Pervasive Adenine N6-methylation of Active Genes in Fungi.</title>
        <authorList>
            <consortium name="DOE Joint Genome Institute"/>
            <person name="Mondo S.J."/>
            <person name="Dannebaum R.O."/>
            <person name="Kuo R.C."/>
            <person name="Labutti K."/>
            <person name="Haridas S."/>
            <person name="Kuo A."/>
            <person name="Salamov A."/>
            <person name="Ahrendt S.R."/>
            <person name="Lipzen A."/>
            <person name="Sullivan W."/>
            <person name="Andreopoulos W.B."/>
            <person name="Clum A."/>
            <person name="Lindquist E."/>
            <person name="Daum C."/>
            <person name="Ramamoorthy G.K."/>
            <person name="Gryganskyi A."/>
            <person name="Culley D."/>
            <person name="Magnuson J.K."/>
            <person name="James T.Y."/>
            <person name="O'Malley M.A."/>
            <person name="Stajich J.E."/>
            <person name="Spatafora J.W."/>
            <person name="Visel A."/>
            <person name="Grigoriev I.V."/>
        </authorList>
    </citation>
    <scope>NUCLEOTIDE SEQUENCE [LARGE SCALE GENOMIC DNA]</scope>
    <source>
        <strain evidence="3 4">62-1032</strain>
    </source>
</reference>
<evidence type="ECO:0000313" key="3">
    <source>
        <dbReference type="EMBL" id="ORY54363.1"/>
    </source>
</evidence>
<feature type="region of interest" description="Disordered" evidence="1">
    <location>
        <begin position="255"/>
        <end position="289"/>
    </location>
</feature>
<evidence type="ECO:0008006" key="5">
    <source>
        <dbReference type="Google" id="ProtNLM"/>
    </source>
</evidence>
<feature type="signal peptide" evidence="2">
    <location>
        <begin position="1"/>
        <end position="22"/>
    </location>
</feature>
<gene>
    <name evidence="3" type="ORF">BCR35DRAFT_355896</name>
</gene>
<dbReference type="InParanoid" id="A0A1Y2D513"/>
<evidence type="ECO:0000256" key="2">
    <source>
        <dbReference type="SAM" id="SignalP"/>
    </source>
</evidence>
<dbReference type="AlphaFoldDB" id="A0A1Y2D513"/>
<dbReference type="STRING" id="106004.A0A1Y2D513"/>
<name>A0A1Y2D513_9BASI</name>